<evidence type="ECO:0000313" key="3">
    <source>
        <dbReference type="EMBL" id="GFH56767.1"/>
    </source>
</evidence>
<keyword evidence="2" id="KW-0732">Signal</keyword>
<evidence type="ECO:0000256" key="1">
    <source>
        <dbReference type="SAM" id="MobiDB-lite"/>
    </source>
</evidence>
<dbReference type="AlphaFoldDB" id="A0AAD3D3A4"/>
<dbReference type="Proteomes" id="UP001054902">
    <property type="component" value="Unassembled WGS sequence"/>
</dbReference>
<feature type="compositionally biased region" description="Pro residues" evidence="1">
    <location>
        <begin position="363"/>
        <end position="372"/>
    </location>
</feature>
<feature type="compositionally biased region" description="Low complexity" evidence="1">
    <location>
        <begin position="373"/>
        <end position="407"/>
    </location>
</feature>
<dbReference type="EMBL" id="BLLK01000056">
    <property type="protein sequence ID" value="GFH56767.1"/>
    <property type="molecule type" value="Genomic_DNA"/>
</dbReference>
<sequence length="428" mass="48962">MKLLLSTALLAVQCCQVVHATDNHADNLTSRVSKTLTKQFKTISSVMEKHPVNVKSIHALQKKRKNFQSLHRNLDQDFEGTQCEMDLYNFYESGDYDVLYEIFDDGVTLLPDFITWDGDETAITDACTDLGGFIVYLNENEVGEDCEDIWPMLHFPECIPNSCTVEEFLQLINNPPPLEDDYFNYDDDGGDRRLEDYEVDDWDFDFDCSNVYELSEGPPEIDDSCLTHIYTMLLNNFDLLITRAIYSFYAEYGDVDDSFDFFGSDIEEALTNFTATCEDSDASVYFTKSETNGQCFTEDIYGYQVEAEGWDALPECIPNEKCTQEEALEAYQTFYYNMQFESQPDCVFELEYTFPPDDETPEESPPSPPSPDVPSSKAPKSMKSFKSTKSSKAPKMVKMPKMPKMPKMVKMMKAAKDEYKGLRSSLTH</sequence>
<feature type="signal peptide" evidence="2">
    <location>
        <begin position="1"/>
        <end position="20"/>
    </location>
</feature>
<organism evidence="3 4">
    <name type="scientific">Chaetoceros tenuissimus</name>
    <dbReference type="NCBI Taxonomy" id="426638"/>
    <lineage>
        <taxon>Eukaryota</taxon>
        <taxon>Sar</taxon>
        <taxon>Stramenopiles</taxon>
        <taxon>Ochrophyta</taxon>
        <taxon>Bacillariophyta</taxon>
        <taxon>Coscinodiscophyceae</taxon>
        <taxon>Chaetocerotophycidae</taxon>
        <taxon>Chaetocerotales</taxon>
        <taxon>Chaetocerotaceae</taxon>
        <taxon>Chaetoceros</taxon>
    </lineage>
</organism>
<comment type="caution">
    <text evidence="3">The sequence shown here is derived from an EMBL/GenBank/DDBJ whole genome shotgun (WGS) entry which is preliminary data.</text>
</comment>
<reference evidence="3 4" key="1">
    <citation type="journal article" date="2021" name="Sci. Rep.">
        <title>The genome of the diatom Chaetoceros tenuissimus carries an ancient integrated fragment of an extant virus.</title>
        <authorList>
            <person name="Hongo Y."/>
            <person name="Kimura K."/>
            <person name="Takaki Y."/>
            <person name="Yoshida Y."/>
            <person name="Baba S."/>
            <person name="Kobayashi G."/>
            <person name="Nagasaki K."/>
            <person name="Hano T."/>
            <person name="Tomaru Y."/>
        </authorList>
    </citation>
    <scope>NUCLEOTIDE SEQUENCE [LARGE SCALE GENOMIC DNA]</scope>
    <source>
        <strain evidence="3 4">NIES-3715</strain>
    </source>
</reference>
<feature type="chain" id="PRO_5041962481" evidence="2">
    <location>
        <begin position="21"/>
        <end position="428"/>
    </location>
</feature>
<accession>A0AAD3D3A4</accession>
<evidence type="ECO:0000256" key="2">
    <source>
        <dbReference type="SAM" id="SignalP"/>
    </source>
</evidence>
<keyword evidence="4" id="KW-1185">Reference proteome</keyword>
<name>A0AAD3D3A4_9STRA</name>
<feature type="region of interest" description="Disordered" evidence="1">
    <location>
        <begin position="352"/>
        <end position="407"/>
    </location>
</feature>
<proteinExistence type="predicted"/>
<gene>
    <name evidence="3" type="ORF">CTEN210_13243</name>
</gene>
<evidence type="ECO:0000313" key="4">
    <source>
        <dbReference type="Proteomes" id="UP001054902"/>
    </source>
</evidence>
<protein>
    <submittedName>
        <fullName evidence="3">Uncharacterized protein</fullName>
    </submittedName>
</protein>